<feature type="domain" description="B box-type" evidence="13">
    <location>
        <begin position="121"/>
        <end position="162"/>
    </location>
</feature>
<dbReference type="Pfam" id="PF13765">
    <property type="entry name" value="PRY"/>
    <property type="match status" value="1"/>
</dbReference>
<dbReference type="PROSITE" id="PS50119">
    <property type="entry name" value="ZF_BBOX"/>
    <property type="match status" value="1"/>
</dbReference>
<dbReference type="GO" id="GO:0005737">
    <property type="term" value="C:cytoplasm"/>
    <property type="evidence" value="ECO:0007669"/>
    <property type="project" value="UniProtKB-SubCell"/>
</dbReference>
<dbReference type="Gene3D" id="3.30.160.60">
    <property type="entry name" value="Classic Zinc Finger"/>
    <property type="match status" value="1"/>
</dbReference>
<dbReference type="InterPro" id="IPR001870">
    <property type="entry name" value="B30.2/SPRY"/>
</dbReference>
<evidence type="ECO:0000259" key="14">
    <source>
        <dbReference type="PROSITE" id="PS50188"/>
    </source>
</evidence>
<dbReference type="SMART" id="SM00336">
    <property type="entry name" value="BBOX"/>
    <property type="match status" value="1"/>
</dbReference>
<comment type="similarity">
    <text evidence="2">Belongs to the TRIM/RBCC family.</text>
</comment>
<dbReference type="PROSITE" id="PS50188">
    <property type="entry name" value="B302_SPRY"/>
    <property type="match status" value="1"/>
</dbReference>
<evidence type="ECO:0000256" key="8">
    <source>
        <dbReference type="ARBA" id="ARBA00022833"/>
    </source>
</evidence>
<dbReference type="Gene3D" id="2.60.120.920">
    <property type="match status" value="1"/>
</dbReference>
<dbReference type="PANTHER" id="PTHR24103">
    <property type="entry name" value="E3 UBIQUITIN-PROTEIN LIGASE TRIM"/>
    <property type="match status" value="1"/>
</dbReference>
<evidence type="ECO:0000256" key="4">
    <source>
        <dbReference type="ARBA" id="ARBA00022679"/>
    </source>
</evidence>
<keyword evidence="6 10" id="KW-0863">Zinc-finger</keyword>
<evidence type="ECO:0000256" key="2">
    <source>
        <dbReference type="ARBA" id="ARBA00008518"/>
    </source>
</evidence>
<dbReference type="GO" id="GO:0016740">
    <property type="term" value="F:transferase activity"/>
    <property type="evidence" value="ECO:0007669"/>
    <property type="project" value="UniProtKB-KW"/>
</dbReference>
<evidence type="ECO:0000256" key="7">
    <source>
        <dbReference type="ARBA" id="ARBA00022786"/>
    </source>
</evidence>
<keyword evidence="4" id="KW-0808">Transferase</keyword>
<keyword evidence="7" id="KW-0833">Ubl conjugation pathway</keyword>
<keyword evidence="9 11" id="KW-0175">Coiled coil</keyword>
<dbReference type="InterPro" id="IPR043136">
    <property type="entry name" value="B30.2/SPRY_sf"/>
</dbReference>
<accession>A0AAV7PBW8</accession>
<dbReference type="CDD" id="cd19800">
    <property type="entry name" value="Bbox2_xNF7-like"/>
    <property type="match status" value="1"/>
</dbReference>
<protein>
    <submittedName>
        <fullName evidence="15">Uncharacterized protein</fullName>
    </submittedName>
</protein>
<gene>
    <name evidence="15" type="ORF">NDU88_004244</name>
</gene>
<comment type="subcellular location">
    <subcellularLocation>
        <location evidence="1">Cytoplasm</location>
    </subcellularLocation>
</comment>
<dbReference type="SUPFAM" id="SSF49899">
    <property type="entry name" value="Concanavalin A-like lectins/glucanases"/>
    <property type="match status" value="1"/>
</dbReference>
<dbReference type="PROSITE" id="PS00518">
    <property type="entry name" value="ZF_RING_1"/>
    <property type="match status" value="1"/>
</dbReference>
<dbReference type="Gene3D" id="3.30.40.10">
    <property type="entry name" value="Zinc/RING finger domain, C3HC4 (zinc finger)"/>
    <property type="match status" value="1"/>
</dbReference>
<evidence type="ECO:0000256" key="9">
    <source>
        <dbReference type="ARBA" id="ARBA00023054"/>
    </source>
</evidence>
<dbReference type="AlphaFoldDB" id="A0AAV7PBW8"/>
<keyword evidence="16" id="KW-1185">Reference proteome</keyword>
<evidence type="ECO:0000313" key="16">
    <source>
        <dbReference type="Proteomes" id="UP001066276"/>
    </source>
</evidence>
<dbReference type="InterPro" id="IPR006574">
    <property type="entry name" value="PRY"/>
</dbReference>
<dbReference type="PROSITE" id="PS50089">
    <property type="entry name" value="ZF_RING_2"/>
    <property type="match status" value="1"/>
</dbReference>
<evidence type="ECO:0000259" key="13">
    <source>
        <dbReference type="PROSITE" id="PS50119"/>
    </source>
</evidence>
<comment type="caution">
    <text evidence="15">The sequence shown here is derived from an EMBL/GenBank/DDBJ whole genome shotgun (WGS) entry which is preliminary data.</text>
</comment>
<feature type="domain" description="B30.2/SPRY" evidence="14">
    <location>
        <begin position="313"/>
        <end position="500"/>
    </location>
</feature>
<dbReference type="InterPro" id="IPR013083">
    <property type="entry name" value="Znf_RING/FYVE/PHD"/>
</dbReference>
<dbReference type="InterPro" id="IPR017907">
    <property type="entry name" value="Znf_RING_CS"/>
</dbReference>
<dbReference type="SUPFAM" id="SSF57850">
    <property type="entry name" value="RING/U-box"/>
    <property type="match status" value="1"/>
</dbReference>
<evidence type="ECO:0000256" key="1">
    <source>
        <dbReference type="ARBA" id="ARBA00004496"/>
    </source>
</evidence>
<keyword evidence="3" id="KW-0963">Cytoplasm</keyword>
<evidence type="ECO:0000256" key="3">
    <source>
        <dbReference type="ARBA" id="ARBA00022490"/>
    </source>
</evidence>
<keyword evidence="8" id="KW-0862">Zinc</keyword>
<dbReference type="InterPro" id="IPR018957">
    <property type="entry name" value="Znf_C3HC4_RING-type"/>
</dbReference>
<reference evidence="15" key="1">
    <citation type="journal article" date="2022" name="bioRxiv">
        <title>Sequencing and chromosome-scale assembly of the giantPleurodeles waltlgenome.</title>
        <authorList>
            <person name="Brown T."/>
            <person name="Elewa A."/>
            <person name="Iarovenko S."/>
            <person name="Subramanian E."/>
            <person name="Araus A.J."/>
            <person name="Petzold A."/>
            <person name="Susuki M."/>
            <person name="Suzuki K.-i.T."/>
            <person name="Hayashi T."/>
            <person name="Toyoda A."/>
            <person name="Oliveira C."/>
            <person name="Osipova E."/>
            <person name="Leigh N.D."/>
            <person name="Simon A."/>
            <person name="Yun M.H."/>
        </authorList>
    </citation>
    <scope>NUCLEOTIDE SEQUENCE</scope>
    <source>
        <strain evidence="15">20211129_DDA</strain>
        <tissue evidence="15">Liver</tissue>
    </source>
</reference>
<dbReference type="Proteomes" id="UP001066276">
    <property type="component" value="Chromosome 7"/>
</dbReference>
<evidence type="ECO:0000313" key="15">
    <source>
        <dbReference type="EMBL" id="KAJ1125826.1"/>
    </source>
</evidence>
<dbReference type="SMART" id="SM00589">
    <property type="entry name" value="PRY"/>
    <property type="match status" value="1"/>
</dbReference>
<dbReference type="InterPro" id="IPR050143">
    <property type="entry name" value="TRIM/RBCC"/>
</dbReference>
<dbReference type="SUPFAM" id="SSF57845">
    <property type="entry name" value="B-box zinc-binding domain"/>
    <property type="match status" value="1"/>
</dbReference>
<sequence length="500" mass="55565">MDAGREEMKWSKKNTRREAIKRREVLAVMASMWFTSPLTSAAPASFTDDLICSVCNYLFQEPVLLRCGHSFCRVCVSGTGEGQLRGTCPICMSEFSRGKFTPIKTLANLVERVKGDSPGKGGKEHCRAHLEKLKLFCVDDGIAICVVCRDTVKHSKHRFLPIQDAVGMYKKQLAESLDPLTSVLKKLQDLEKKQENAIETNKKAASEIKSNISSTFEKLYQALKAEEKHTLTRMTTEKNACLKETEEQLSKVKEEWLKIQKAMDAAQNKLCEQDPQLFLTGVKSCLETCAEEQKRVPAPLVSGSQAQHLPQGPLEYTLWKQVMHAIFPAPSHVTLDPRTAHHSLVVSEDRTSVRHRGRGMCPSGHPARFNKAPGVLGVEGFNSGLHYWVVDAKGASMWTLGVSEDSRRWTGNTQLPSCSGIFALQRNGDTFVALESQPKTLPMAAKACQIGVCLEYEEGLVSFYNAEDLSLIHTLKFQSSAVLYPYLNPSTNSTQPLSLL</sequence>
<organism evidence="15 16">
    <name type="scientific">Pleurodeles waltl</name>
    <name type="common">Iberian ribbed newt</name>
    <dbReference type="NCBI Taxonomy" id="8319"/>
    <lineage>
        <taxon>Eukaryota</taxon>
        <taxon>Metazoa</taxon>
        <taxon>Chordata</taxon>
        <taxon>Craniata</taxon>
        <taxon>Vertebrata</taxon>
        <taxon>Euteleostomi</taxon>
        <taxon>Amphibia</taxon>
        <taxon>Batrachia</taxon>
        <taxon>Caudata</taxon>
        <taxon>Salamandroidea</taxon>
        <taxon>Salamandridae</taxon>
        <taxon>Pleurodelinae</taxon>
        <taxon>Pleurodeles</taxon>
    </lineage>
</organism>
<dbReference type="PRINTS" id="PR01407">
    <property type="entry name" value="BUTYPHLNCDUF"/>
</dbReference>
<dbReference type="InterPro" id="IPR003877">
    <property type="entry name" value="SPRY_dom"/>
</dbReference>
<feature type="domain" description="RING-type" evidence="12">
    <location>
        <begin position="52"/>
        <end position="91"/>
    </location>
</feature>
<feature type="coiled-coil region" evidence="11">
    <location>
        <begin position="180"/>
        <end position="207"/>
    </location>
</feature>
<dbReference type="SMART" id="SM00184">
    <property type="entry name" value="RING"/>
    <property type="match status" value="1"/>
</dbReference>
<evidence type="ECO:0000256" key="10">
    <source>
        <dbReference type="PROSITE-ProRule" id="PRU00024"/>
    </source>
</evidence>
<dbReference type="InterPro" id="IPR001841">
    <property type="entry name" value="Znf_RING"/>
</dbReference>
<evidence type="ECO:0000256" key="11">
    <source>
        <dbReference type="SAM" id="Coils"/>
    </source>
</evidence>
<dbReference type="Pfam" id="PF00622">
    <property type="entry name" value="SPRY"/>
    <property type="match status" value="1"/>
</dbReference>
<evidence type="ECO:0000256" key="5">
    <source>
        <dbReference type="ARBA" id="ARBA00022723"/>
    </source>
</evidence>
<evidence type="ECO:0000256" key="6">
    <source>
        <dbReference type="ARBA" id="ARBA00022771"/>
    </source>
</evidence>
<dbReference type="GO" id="GO:0008270">
    <property type="term" value="F:zinc ion binding"/>
    <property type="evidence" value="ECO:0007669"/>
    <property type="project" value="UniProtKB-KW"/>
</dbReference>
<name>A0AAV7PBW8_PLEWA</name>
<dbReference type="InterPro" id="IPR000315">
    <property type="entry name" value="Znf_B-box"/>
</dbReference>
<proteinExistence type="inferred from homology"/>
<evidence type="ECO:0000259" key="12">
    <source>
        <dbReference type="PROSITE" id="PS50089"/>
    </source>
</evidence>
<dbReference type="InterPro" id="IPR013320">
    <property type="entry name" value="ConA-like_dom_sf"/>
</dbReference>
<dbReference type="SMART" id="SM00449">
    <property type="entry name" value="SPRY"/>
    <property type="match status" value="1"/>
</dbReference>
<dbReference type="InterPro" id="IPR003879">
    <property type="entry name" value="Butyrophylin_SPRY"/>
</dbReference>
<dbReference type="EMBL" id="JANPWB010000011">
    <property type="protein sequence ID" value="KAJ1125826.1"/>
    <property type="molecule type" value="Genomic_DNA"/>
</dbReference>
<dbReference type="Pfam" id="PF00643">
    <property type="entry name" value="zf-B_box"/>
    <property type="match status" value="1"/>
</dbReference>
<dbReference type="Pfam" id="PF00097">
    <property type="entry name" value="zf-C3HC4"/>
    <property type="match status" value="1"/>
</dbReference>
<keyword evidence="5" id="KW-0479">Metal-binding</keyword>